<dbReference type="Proteomes" id="UP001060164">
    <property type="component" value="Chromosome"/>
</dbReference>
<organism evidence="1 2">
    <name type="scientific">Ruminococcus gauvreauii</name>
    <dbReference type="NCBI Taxonomy" id="438033"/>
    <lineage>
        <taxon>Bacteria</taxon>
        <taxon>Bacillati</taxon>
        <taxon>Bacillota</taxon>
        <taxon>Clostridia</taxon>
        <taxon>Eubacteriales</taxon>
        <taxon>Oscillospiraceae</taxon>
        <taxon>Ruminococcus</taxon>
    </lineage>
</organism>
<name>A0ABY5VGX8_9FIRM</name>
<evidence type="ECO:0000313" key="1">
    <source>
        <dbReference type="EMBL" id="UWP59416.1"/>
    </source>
</evidence>
<dbReference type="EMBL" id="CP102290">
    <property type="protein sequence ID" value="UWP59416.1"/>
    <property type="molecule type" value="Genomic_DNA"/>
</dbReference>
<protein>
    <submittedName>
        <fullName evidence="1">Uncharacterized protein</fullName>
    </submittedName>
</protein>
<keyword evidence="2" id="KW-1185">Reference proteome</keyword>
<dbReference type="RefSeq" id="WP_028528025.1">
    <property type="nucleotide sequence ID" value="NZ_CABLBR010000006.1"/>
</dbReference>
<proteinExistence type="predicted"/>
<evidence type="ECO:0000313" key="2">
    <source>
        <dbReference type="Proteomes" id="UP001060164"/>
    </source>
</evidence>
<sequence length="83" mass="9636">MLKLFNEETGYLIIDELAMERESYKKVIADNIITPDELREQAELVVSYLQRLDAKLDEEEKKLVTDLLCELAVLYELSSLAKE</sequence>
<accession>A0ABY5VGX8</accession>
<reference evidence="1" key="1">
    <citation type="journal article" date="2022" name="Cell">
        <title>Design, construction, and in vivo augmentation of a complex gut microbiome.</title>
        <authorList>
            <person name="Cheng A.G."/>
            <person name="Ho P.Y."/>
            <person name="Aranda-Diaz A."/>
            <person name="Jain S."/>
            <person name="Yu F.B."/>
            <person name="Meng X."/>
            <person name="Wang M."/>
            <person name="Iakiviak M."/>
            <person name="Nagashima K."/>
            <person name="Zhao A."/>
            <person name="Murugkar P."/>
            <person name="Patil A."/>
            <person name="Atabakhsh K."/>
            <person name="Weakley A."/>
            <person name="Yan J."/>
            <person name="Brumbaugh A.R."/>
            <person name="Higginbottom S."/>
            <person name="Dimas A."/>
            <person name="Shiver A.L."/>
            <person name="Deutschbauer A."/>
            <person name="Neff N."/>
            <person name="Sonnenburg J.L."/>
            <person name="Huang K.C."/>
            <person name="Fischbach M.A."/>
        </authorList>
    </citation>
    <scope>NUCLEOTIDE SEQUENCE</scope>
    <source>
        <strain evidence="1">DSM 19829</strain>
    </source>
</reference>
<gene>
    <name evidence="1" type="ORF">NQ502_18990</name>
</gene>